<sequence length="204" mass="22915">MPTPLSLLLPLLYTFAVALAPGLHLQQDLERDLARLTKDSRYFISDNSTLSPSVETVAADLQLFQLAASLDLAKASHSSYTIGNHQVDVWQFTEGDIKSVYQIESAVHLDTVVTQRYLDNRTPTKKRITNDFSFRSYAISTATEPLKLYYLTEASQGLLSYHLGKKQVEITYAATKEGLADILPRYREEIKQILTTSLKSAEIK</sequence>
<organism evidence="1 2">
    <name type="scientific">Pontibacter toksunensis</name>
    <dbReference type="NCBI Taxonomy" id="1332631"/>
    <lineage>
        <taxon>Bacteria</taxon>
        <taxon>Pseudomonadati</taxon>
        <taxon>Bacteroidota</taxon>
        <taxon>Cytophagia</taxon>
        <taxon>Cytophagales</taxon>
        <taxon>Hymenobacteraceae</taxon>
        <taxon>Pontibacter</taxon>
    </lineage>
</organism>
<evidence type="ECO:0000313" key="1">
    <source>
        <dbReference type="EMBL" id="MFD3000842.1"/>
    </source>
</evidence>
<keyword evidence="2" id="KW-1185">Reference proteome</keyword>
<evidence type="ECO:0000313" key="2">
    <source>
        <dbReference type="Proteomes" id="UP001597641"/>
    </source>
</evidence>
<accession>A0ABW6BV34</accession>
<protein>
    <submittedName>
        <fullName evidence="1">Uncharacterized protein</fullName>
    </submittedName>
</protein>
<dbReference type="EMBL" id="JBHUOX010000006">
    <property type="protein sequence ID" value="MFD3000842.1"/>
    <property type="molecule type" value="Genomic_DNA"/>
</dbReference>
<name>A0ABW6BV34_9BACT</name>
<reference evidence="2" key="1">
    <citation type="journal article" date="2019" name="Int. J. Syst. Evol. Microbiol.">
        <title>The Global Catalogue of Microorganisms (GCM) 10K type strain sequencing project: providing services to taxonomists for standard genome sequencing and annotation.</title>
        <authorList>
            <consortium name="The Broad Institute Genomics Platform"/>
            <consortium name="The Broad Institute Genome Sequencing Center for Infectious Disease"/>
            <person name="Wu L."/>
            <person name="Ma J."/>
        </authorList>
    </citation>
    <scope>NUCLEOTIDE SEQUENCE [LARGE SCALE GENOMIC DNA]</scope>
    <source>
        <strain evidence="2">KCTC 23984</strain>
    </source>
</reference>
<gene>
    <name evidence="1" type="ORF">ACFS7Z_10755</name>
</gene>
<comment type="caution">
    <text evidence="1">The sequence shown here is derived from an EMBL/GenBank/DDBJ whole genome shotgun (WGS) entry which is preliminary data.</text>
</comment>
<dbReference type="Proteomes" id="UP001597641">
    <property type="component" value="Unassembled WGS sequence"/>
</dbReference>
<proteinExistence type="predicted"/>
<dbReference type="RefSeq" id="WP_377484287.1">
    <property type="nucleotide sequence ID" value="NZ_JBHUOX010000006.1"/>
</dbReference>